<dbReference type="AlphaFoldDB" id="A0A4V3FE38"/>
<feature type="binding site" evidence="10">
    <location>
        <position position="40"/>
    </location>
    <ligand>
        <name>NAD(+)</name>
        <dbReference type="ChEBI" id="CHEBI:57540"/>
    </ligand>
</feature>
<dbReference type="PIRSF" id="PIRSF000124">
    <property type="entry name" value="UDPglc_GDPman_dh"/>
    <property type="match status" value="1"/>
</dbReference>
<keyword evidence="5 7" id="KW-0520">NAD</keyword>
<comment type="pathway">
    <text evidence="1">Nucleotide-sugar biosynthesis; UDP-alpha-D-glucuronate biosynthesis; UDP-alpha-D-glucuronate from UDP-alpha-D-glucose: step 1/1.</text>
</comment>
<feature type="binding site" evidence="10">
    <location>
        <position position="332"/>
    </location>
    <ligand>
        <name>NAD(+)</name>
        <dbReference type="ChEBI" id="CHEBI:57540"/>
    </ligand>
</feature>
<dbReference type="PIRSF" id="PIRSF500134">
    <property type="entry name" value="UDPglc_DH_bac"/>
    <property type="match status" value="1"/>
</dbReference>
<dbReference type="InterPro" id="IPR008927">
    <property type="entry name" value="6-PGluconate_DH-like_C_sf"/>
</dbReference>
<feature type="binding site" evidence="10">
    <location>
        <position position="35"/>
    </location>
    <ligand>
        <name>NAD(+)</name>
        <dbReference type="ChEBI" id="CHEBI:57540"/>
    </ligand>
</feature>
<dbReference type="Pfam" id="PF00984">
    <property type="entry name" value="UDPG_MGDP_dh"/>
    <property type="match status" value="1"/>
</dbReference>
<proteinExistence type="inferred from homology"/>
<feature type="binding site" evidence="9">
    <location>
        <begin position="160"/>
        <end position="163"/>
    </location>
    <ligand>
        <name>substrate</name>
    </ligand>
</feature>
<evidence type="ECO:0000313" key="12">
    <source>
        <dbReference type="EMBL" id="TDU64300.1"/>
    </source>
</evidence>
<feature type="binding site" evidence="9">
    <location>
        <position position="325"/>
    </location>
    <ligand>
        <name>substrate</name>
    </ligand>
</feature>
<dbReference type="PANTHER" id="PTHR43750:SF1">
    <property type="entry name" value="GDP-MANNOSE 6-DEHYDROGENASE"/>
    <property type="match status" value="1"/>
</dbReference>
<feature type="active site" description="Nucleophile" evidence="8">
    <location>
        <position position="269"/>
    </location>
</feature>
<dbReference type="InterPro" id="IPR036291">
    <property type="entry name" value="NAD(P)-bd_dom_sf"/>
</dbReference>
<accession>A0A4V3FE38</accession>
<feature type="binding site" evidence="10">
    <location>
        <position position="129"/>
    </location>
    <ligand>
        <name>NAD(+)</name>
        <dbReference type="ChEBI" id="CHEBI:57540"/>
    </ligand>
</feature>
<evidence type="ECO:0000256" key="7">
    <source>
        <dbReference type="PIRNR" id="PIRNR000124"/>
    </source>
</evidence>
<dbReference type="InterPro" id="IPR028357">
    <property type="entry name" value="UDPglc_DH_bac"/>
</dbReference>
<evidence type="ECO:0000256" key="8">
    <source>
        <dbReference type="PIRSR" id="PIRSR500134-1"/>
    </source>
</evidence>
<dbReference type="GO" id="GO:0051287">
    <property type="term" value="F:NAD binding"/>
    <property type="evidence" value="ECO:0007669"/>
    <property type="project" value="InterPro"/>
</dbReference>
<dbReference type="NCBIfam" id="TIGR03026">
    <property type="entry name" value="NDP-sugDHase"/>
    <property type="match status" value="1"/>
</dbReference>
<organism evidence="12 13">
    <name type="scientific">Prosthecobacter fusiformis</name>
    <dbReference type="NCBI Taxonomy" id="48464"/>
    <lineage>
        <taxon>Bacteria</taxon>
        <taxon>Pseudomonadati</taxon>
        <taxon>Verrucomicrobiota</taxon>
        <taxon>Verrucomicrobiia</taxon>
        <taxon>Verrucomicrobiales</taxon>
        <taxon>Verrucomicrobiaceae</taxon>
        <taxon>Prosthecobacter</taxon>
    </lineage>
</organism>
<evidence type="ECO:0000256" key="10">
    <source>
        <dbReference type="PIRSR" id="PIRSR500134-3"/>
    </source>
</evidence>
<feature type="binding site" evidence="10">
    <location>
        <position position="91"/>
    </location>
    <ligand>
        <name>NAD(+)</name>
        <dbReference type="ChEBI" id="CHEBI:57540"/>
    </ligand>
</feature>
<dbReference type="InterPro" id="IPR014027">
    <property type="entry name" value="UDP-Glc/GDP-Man_DH_C"/>
</dbReference>
<comment type="caution">
    <text evidence="12">The sequence shown here is derived from an EMBL/GenBank/DDBJ whole genome shotgun (WGS) entry which is preliminary data.</text>
</comment>
<feature type="binding site" evidence="9">
    <location>
        <begin position="258"/>
        <end position="262"/>
    </location>
    <ligand>
        <name>substrate</name>
    </ligand>
</feature>
<dbReference type="UniPathway" id="UPA00038">
    <property type="reaction ID" value="UER00491"/>
</dbReference>
<protein>
    <recommendedName>
        <fullName evidence="3 7">UDP-glucose 6-dehydrogenase</fullName>
        <ecNumber evidence="3 7">1.1.1.22</ecNumber>
    </recommendedName>
</protein>
<feature type="domain" description="UDP-glucose/GDP-mannose dehydrogenase C-terminal" evidence="11">
    <location>
        <begin position="318"/>
        <end position="426"/>
    </location>
</feature>
<dbReference type="InterPro" id="IPR017476">
    <property type="entry name" value="UDP-Glc/GDP-Man"/>
</dbReference>
<feature type="binding site" evidence="9">
    <location>
        <position position="211"/>
    </location>
    <ligand>
        <name>substrate</name>
    </ligand>
</feature>
<evidence type="ECO:0000259" key="11">
    <source>
        <dbReference type="SMART" id="SM00984"/>
    </source>
</evidence>
<feature type="binding site" evidence="10">
    <location>
        <position position="272"/>
    </location>
    <ligand>
        <name>NAD(+)</name>
        <dbReference type="ChEBI" id="CHEBI:57540"/>
    </ligand>
</feature>
<gene>
    <name evidence="12" type="ORF">EI77_04188</name>
</gene>
<dbReference type="Pfam" id="PF03720">
    <property type="entry name" value="UDPG_MGDP_dh_C"/>
    <property type="match status" value="1"/>
</dbReference>
<feature type="binding site" evidence="10">
    <location>
        <position position="163"/>
    </location>
    <ligand>
        <name>NAD(+)</name>
        <dbReference type="ChEBI" id="CHEBI:57540"/>
    </ligand>
</feature>
<dbReference type="Gene3D" id="3.40.50.720">
    <property type="entry name" value="NAD(P)-binding Rossmann-like Domain"/>
    <property type="match status" value="2"/>
</dbReference>
<evidence type="ECO:0000256" key="6">
    <source>
        <dbReference type="ARBA" id="ARBA00047473"/>
    </source>
</evidence>
<feature type="binding site" evidence="9">
    <location>
        <position position="266"/>
    </location>
    <ligand>
        <name>substrate</name>
    </ligand>
</feature>
<keyword evidence="13" id="KW-1185">Reference proteome</keyword>
<dbReference type="SUPFAM" id="SSF52413">
    <property type="entry name" value="UDP-glucose/GDP-mannose dehydrogenase C-terminal domain"/>
    <property type="match status" value="1"/>
</dbReference>
<dbReference type="Pfam" id="PF03721">
    <property type="entry name" value="UDPG_MGDP_dh_N"/>
    <property type="match status" value="1"/>
</dbReference>
<sequence length="438" mass="48098">MLSGLMNVSIFGLGYVGGVTAGCLAELGHTIIGVDVQQAKVDAFGRGFSPIIEPELDDLLQAAKRSGRISATTRAADAVAQSDVSIICVGTPSLESGRLNLDFVRKVSEQISQALKESGKKHVVLFRSTMLPGSTRNMVREFFEDLRLTDQLRIYYCPEFLREGTAVKDFREPSLSVVGTHNGQEPEGNEAHELLGGRPSVLGWEGAEMIKYSCNYFHALKVGFANEIGRVCKFLGEDGARVMDVVCEDTRLNISSYYMKPGNPFGGSCLPKDVSALLSFARQEGISLPLLDNTLDTNQAHLDMLIKLIVRNGSRKIGLLGLAFKSDTDDLRGSPMVAVAETLLGRGYELRIYDPSLNLTRLIGANELEIQRRMPHLASLLKSNVREVIEGSELIVASQKCASMDDLAAWVKPEQSVIDINGWRDLDKLPWNYQGLCW</sequence>
<dbReference type="PANTHER" id="PTHR43750">
    <property type="entry name" value="UDP-GLUCOSE 6-DEHYDROGENASE TUAD"/>
    <property type="match status" value="1"/>
</dbReference>
<dbReference type="SMART" id="SM00984">
    <property type="entry name" value="UDPG_MGDP_dh_C"/>
    <property type="match status" value="1"/>
</dbReference>
<dbReference type="EMBL" id="SOCA01000011">
    <property type="protein sequence ID" value="TDU64300.1"/>
    <property type="molecule type" value="Genomic_DNA"/>
</dbReference>
<dbReference type="GO" id="GO:0006065">
    <property type="term" value="P:UDP-glucuronate biosynthetic process"/>
    <property type="evidence" value="ECO:0007669"/>
    <property type="project" value="UniProtKB-UniPathway"/>
</dbReference>
<dbReference type="SUPFAM" id="SSF48179">
    <property type="entry name" value="6-phosphogluconate dehydrogenase C-terminal domain-like"/>
    <property type="match status" value="1"/>
</dbReference>
<dbReference type="Gene3D" id="1.20.5.170">
    <property type="match status" value="1"/>
</dbReference>
<comment type="similarity">
    <text evidence="2 7">Belongs to the UDP-glucose/GDP-mannose dehydrogenase family.</text>
</comment>
<evidence type="ECO:0000256" key="1">
    <source>
        <dbReference type="ARBA" id="ARBA00004701"/>
    </source>
</evidence>
<dbReference type="InterPro" id="IPR036220">
    <property type="entry name" value="UDP-Glc/GDP-Man_DH_C_sf"/>
</dbReference>
<evidence type="ECO:0000313" key="13">
    <source>
        <dbReference type="Proteomes" id="UP000295662"/>
    </source>
</evidence>
<dbReference type="GO" id="GO:0000271">
    <property type="term" value="P:polysaccharide biosynthetic process"/>
    <property type="evidence" value="ECO:0007669"/>
    <property type="project" value="InterPro"/>
</dbReference>
<evidence type="ECO:0000256" key="4">
    <source>
        <dbReference type="ARBA" id="ARBA00023002"/>
    </source>
</evidence>
<evidence type="ECO:0000256" key="5">
    <source>
        <dbReference type="ARBA" id="ARBA00023027"/>
    </source>
</evidence>
<dbReference type="EC" id="1.1.1.22" evidence="3 7"/>
<dbReference type="GO" id="GO:0003979">
    <property type="term" value="F:UDP-glucose 6-dehydrogenase activity"/>
    <property type="evidence" value="ECO:0007669"/>
    <property type="project" value="UniProtKB-EC"/>
</dbReference>
<comment type="catalytic activity">
    <reaction evidence="6 7">
        <text>UDP-alpha-D-glucose + 2 NAD(+) + H2O = UDP-alpha-D-glucuronate + 2 NADH + 3 H(+)</text>
        <dbReference type="Rhea" id="RHEA:23596"/>
        <dbReference type="ChEBI" id="CHEBI:15377"/>
        <dbReference type="ChEBI" id="CHEBI:15378"/>
        <dbReference type="ChEBI" id="CHEBI:57540"/>
        <dbReference type="ChEBI" id="CHEBI:57945"/>
        <dbReference type="ChEBI" id="CHEBI:58052"/>
        <dbReference type="ChEBI" id="CHEBI:58885"/>
        <dbReference type="EC" id="1.1.1.22"/>
    </reaction>
</comment>
<dbReference type="InterPro" id="IPR001732">
    <property type="entry name" value="UDP-Glc/GDP-Man_DH_N"/>
</dbReference>
<keyword evidence="4 7" id="KW-0560">Oxidoreductase</keyword>
<dbReference type="Proteomes" id="UP000295662">
    <property type="component" value="Unassembled WGS sequence"/>
</dbReference>
<evidence type="ECO:0000256" key="2">
    <source>
        <dbReference type="ARBA" id="ARBA00006601"/>
    </source>
</evidence>
<evidence type="ECO:0000256" key="3">
    <source>
        <dbReference type="ARBA" id="ARBA00012954"/>
    </source>
</evidence>
<evidence type="ECO:0000256" key="9">
    <source>
        <dbReference type="PIRSR" id="PIRSR500134-2"/>
    </source>
</evidence>
<dbReference type="InterPro" id="IPR014026">
    <property type="entry name" value="UDP-Glc/GDP-Man_DH_dimer"/>
</dbReference>
<dbReference type="SUPFAM" id="SSF51735">
    <property type="entry name" value="NAD(P)-binding Rossmann-fold domains"/>
    <property type="match status" value="1"/>
</dbReference>
<name>A0A4V3FE38_9BACT</name>
<reference evidence="12 13" key="1">
    <citation type="submission" date="2019-03" db="EMBL/GenBank/DDBJ databases">
        <title>Genomic Encyclopedia of Archaeal and Bacterial Type Strains, Phase II (KMG-II): from individual species to whole genera.</title>
        <authorList>
            <person name="Goeker M."/>
        </authorList>
    </citation>
    <scope>NUCLEOTIDE SEQUENCE [LARGE SCALE GENOMIC DNA]</scope>
    <source>
        <strain evidence="12 13">ATCC 25309</strain>
    </source>
</reference>